<evidence type="ECO:0000313" key="1">
    <source>
        <dbReference type="EMBL" id="KGF57536.1"/>
    </source>
</evidence>
<name>A0A096BEU0_FLAPL</name>
<comment type="caution">
    <text evidence="1">The sequence shown here is derived from an EMBL/GenBank/DDBJ whole genome shotgun (WGS) entry which is preliminary data.</text>
</comment>
<evidence type="ECO:0008006" key="3">
    <source>
        <dbReference type="Google" id="ProtNLM"/>
    </source>
</evidence>
<sequence length="162" mass="17692">MDACLDYLRENGAEPALVIDPHTVVTAPWTTFKCQFGCENFGKNHCCPPEAPDYARTRAVLDSFSTGILFRVHHWNATAMAAEGARRLFLDGYYKALAFGSGPCKLCPSCAPEGCRFPGKAVPAMEACGIDVFATARAHGLEVRTLRVLGEERNHFGLILVE</sequence>
<dbReference type="HOGENOM" id="CLU_097790_1_0_9"/>
<gene>
    <name evidence="1" type="ORF">HMPREF9460_00087</name>
</gene>
<organism evidence="1 2">
    <name type="scientific">Flavonifractor plautii 1_3_50AFAA</name>
    <dbReference type="NCBI Taxonomy" id="742738"/>
    <lineage>
        <taxon>Bacteria</taxon>
        <taxon>Bacillati</taxon>
        <taxon>Bacillota</taxon>
        <taxon>Clostridia</taxon>
        <taxon>Eubacteriales</taxon>
        <taxon>Oscillospiraceae</taxon>
        <taxon>Flavonifractor</taxon>
    </lineage>
</organism>
<dbReference type="RefSeq" id="WP_009260543.1">
    <property type="nucleotide sequence ID" value="NZ_KN174161.1"/>
</dbReference>
<reference evidence="1 2" key="1">
    <citation type="submission" date="2011-08" db="EMBL/GenBank/DDBJ databases">
        <title>The Genome Sequence of Clostridium orbiscindens 1_3_50AFAA.</title>
        <authorList>
            <consortium name="The Broad Institute Genome Sequencing Platform"/>
            <person name="Earl A."/>
            <person name="Ward D."/>
            <person name="Feldgarden M."/>
            <person name="Gevers D."/>
            <person name="Daigneault M."/>
            <person name="Strauss J."/>
            <person name="Allen-Vercoe E."/>
            <person name="Young S.K."/>
            <person name="Zeng Q."/>
            <person name="Gargeya S."/>
            <person name="Fitzgerald M."/>
            <person name="Haas B."/>
            <person name="Abouelleil A."/>
            <person name="Alvarado L."/>
            <person name="Arachchi H.M."/>
            <person name="Berlin A."/>
            <person name="Brown A."/>
            <person name="Chapman S.B."/>
            <person name="Chen Z."/>
            <person name="Dunbar C."/>
            <person name="Freedman E."/>
            <person name="Gearin G."/>
            <person name="Gellesch M."/>
            <person name="Goldberg J."/>
            <person name="Griggs A."/>
            <person name="Gujja S."/>
            <person name="Heiman D."/>
            <person name="Howarth C."/>
            <person name="Larson L."/>
            <person name="Lui A."/>
            <person name="MacDonald P.J.P."/>
            <person name="Montmayeur A."/>
            <person name="Murphy C."/>
            <person name="Neiman D."/>
            <person name="Pearson M."/>
            <person name="Priest M."/>
            <person name="Roberts A."/>
            <person name="Saif S."/>
            <person name="Shea T."/>
            <person name="Shenoy N."/>
            <person name="Sisk P."/>
            <person name="Stolte C."/>
            <person name="Sykes S."/>
            <person name="Wortman J."/>
            <person name="Nusbaum C."/>
            <person name="Birren B."/>
        </authorList>
    </citation>
    <scope>NUCLEOTIDE SEQUENCE [LARGE SCALE GENOMIC DNA]</scope>
    <source>
        <strain evidence="1 2">1_3_50AFAA</strain>
    </source>
</reference>
<accession>A0A096BEU0</accession>
<keyword evidence="2" id="KW-1185">Reference proteome</keyword>
<protein>
    <recommendedName>
        <fullName evidence="3">Metal-binding protein</fullName>
    </recommendedName>
</protein>
<dbReference type="EMBL" id="ADLO01000003">
    <property type="protein sequence ID" value="KGF57536.1"/>
    <property type="molecule type" value="Genomic_DNA"/>
</dbReference>
<dbReference type="eggNOG" id="COG5423">
    <property type="taxonomic scope" value="Bacteria"/>
</dbReference>
<dbReference type="PATRIC" id="fig|742738.3.peg.93"/>
<dbReference type="InterPro" id="IPR019271">
    <property type="entry name" value="DUF2284_metal-binding"/>
</dbReference>
<dbReference type="Proteomes" id="UP000029585">
    <property type="component" value="Unassembled WGS sequence"/>
</dbReference>
<proteinExistence type="predicted"/>
<evidence type="ECO:0000313" key="2">
    <source>
        <dbReference type="Proteomes" id="UP000029585"/>
    </source>
</evidence>
<dbReference type="Pfam" id="PF10050">
    <property type="entry name" value="DUF2284"/>
    <property type="match status" value="1"/>
</dbReference>
<dbReference type="AlphaFoldDB" id="A0A096BEU0"/>